<proteinExistence type="predicted"/>
<dbReference type="Proteomes" id="UP000828048">
    <property type="component" value="Chromosome 8"/>
</dbReference>
<dbReference type="EMBL" id="CM037158">
    <property type="protein sequence ID" value="KAH7852977.1"/>
    <property type="molecule type" value="Genomic_DNA"/>
</dbReference>
<organism evidence="1 2">
    <name type="scientific">Vaccinium darrowii</name>
    <dbReference type="NCBI Taxonomy" id="229202"/>
    <lineage>
        <taxon>Eukaryota</taxon>
        <taxon>Viridiplantae</taxon>
        <taxon>Streptophyta</taxon>
        <taxon>Embryophyta</taxon>
        <taxon>Tracheophyta</taxon>
        <taxon>Spermatophyta</taxon>
        <taxon>Magnoliopsida</taxon>
        <taxon>eudicotyledons</taxon>
        <taxon>Gunneridae</taxon>
        <taxon>Pentapetalae</taxon>
        <taxon>asterids</taxon>
        <taxon>Ericales</taxon>
        <taxon>Ericaceae</taxon>
        <taxon>Vaccinioideae</taxon>
        <taxon>Vaccinieae</taxon>
        <taxon>Vaccinium</taxon>
    </lineage>
</organism>
<keyword evidence="2" id="KW-1185">Reference proteome</keyword>
<sequence>MENKRNQKLILYSFTSPSIYSVDYQAPDHTIAEFQMPGKSCYYILGSFNGVVLLLIGTELCLWNPSIRMYKKLKPPQGPQPNCLPQLLRYGLCYDSSVDDFKVVGAVSGPLDYDYSSTVAHVFILN</sequence>
<reference evidence="1 2" key="1">
    <citation type="journal article" date="2021" name="Hortic Res">
        <title>High-quality reference genome and annotation aids understanding of berry development for evergreen blueberry (Vaccinium darrowii).</title>
        <authorList>
            <person name="Yu J."/>
            <person name="Hulse-Kemp A.M."/>
            <person name="Babiker E."/>
            <person name="Staton M."/>
        </authorList>
    </citation>
    <scope>NUCLEOTIDE SEQUENCE [LARGE SCALE GENOMIC DNA]</scope>
    <source>
        <strain evidence="2">cv. NJ 8807/NJ 8810</strain>
        <tissue evidence="1">Young leaf</tissue>
    </source>
</reference>
<evidence type="ECO:0000313" key="2">
    <source>
        <dbReference type="Proteomes" id="UP000828048"/>
    </source>
</evidence>
<protein>
    <submittedName>
        <fullName evidence="1">Uncharacterized protein</fullName>
    </submittedName>
</protein>
<evidence type="ECO:0000313" key="1">
    <source>
        <dbReference type="EMBL" id="KAH7852977.1"/>
    </source>
</evidence>
<comment type="caution">
    <text evidence="1">The sequence shown here is derived from an EMBL/GenBank/DDBJ whole genome shotgun (WGS) entry which is preliminary data.</text>
</comment>
<name>A0ACB7YHY1_9ERIC</name>
<accession>A0ACB7YHY1</accession>
<gene>
    <name evidence="1" type="ORF">Vadar_031664</name>
</gene>